<keyword evidence="2" id="KW-1133">Transmembrane helix</keyword>
<proteinExistence type="predicted"/>
<dbReference type="RefSeq" id="WP_379689409.1">
    <property type="nucleotide sequence ID" value="NZ_JBHLYW010000009.1"/>
</dbReference>
<dbReference type="Proteomes" id="UP001589734">
    <property type="component" value="Unassembled WGS sequence"/>
</dbReference>
<dbReference type="InterPro" id="IPR055407">
    <property type="entry name" value="TraM_C"/>
</dbReference>
<keyword evidence="5" id="KW-1185">Reference proteome</keyword>
<sequence>MKESKKKTGLLTDMTENRSGSYLSDEKKTAFERLKKPLIFTLMGIVCAGCMYLIFKPSSEEKQLENIGLNNSVPQASGSVLQSDKQKAYEQEILEQKEQQKHNALTELSDYWKEDSGPNKQEVPKDAEEPKNPALGSYQSAQNALGSFYQQENGETKELRRELEQLKEELAQKDIPSPATVDDQLALMEKSYQMAAKYLPSGSNTSEPAVKNTSDAEVVQKKTFAAFIPAEKNRVSSLYRSVSDSTFMADWNPDNGFYKASGASQAHQQKNSIRACVHQTQTIIGQTVVSLRLLEPALISGRTIPTGTMITADARIQTGRLELKVVSIELEGIIIPVDIIIYDLDGQQGLSLPYSAESNALTEMAGNMSQQSGTSLMMTQSAGQQMAADLSRGVVQGVSGYFSKKVRTPKVTLKAGHQVFMVSKK</sequence>
<feature type="compositionally biased region" description="Basic and acidic residues" evidence="1">
    <location>
        <begin position="110"/>
        <end position="131"/>
    </location>
</feature>
<reference evidence="4 5" key="1">
    <citation type="submission" date="2024-09" db="EMBL/GenBank/DDBJ databases">
        <authorList>
            <person name="Sun Q."/>
            <person name="Mori K."/>
        </authorList>
    </citation>
    <scope>NUCLEOTIDE SEQUENCE [LARGE SCALE GENOMIC DNA]</scope>
    <source>
        <strain evidence="4 5">CGMCC 1.12926</strain>
    </source>
</reference>
<evidence type="ECO:0000259" key="3">
    <source>
        <dbReference type="Pfam" id="PF12508"/>
    </source>
</evidence>
<protein>
    <submittedName>
        <fullName evidence="4">Conjugative transposon protein TraM</fullName>
    </submittedName>
</protein>
<evidence type="ECO:0000256" key="2">
    <source>
        <dbReference type="SAM" id="Phobius"/>
    </source>
</evidence>
<name>A0ABV6BQS7_9FLAO</name>
<accession>A0ABV6BQS7</accession>
<feature type="region of interest" description="Disordered" evidence="1">
    <location>
        <begin position="109"/>
        <end position="138"/>
    </location>
</feature>
<gene>
    <name evidence="4" type="primary">traM</name>
    <name evidence="4" type="ORF">ACFFLS_12175</name>
</gene>
<evidence type="ECO:0000313" key="5">
    <source>
        <dbReference type="Proteomes" id="UP001589734"/>
    </source>
</evidence>
<comment type="caution">
    <text evidence="4">The sequence shown here is derived from an EMBL/GenBank/DDBJ whole genome shotgun (WGS) entry which is preliminary data.</text>
</comment>
<keyword evidence="2" id="KW-0472">Membrane</keyword>
<evidence type="ECO:0000313" key="4">
    <source>
        <dbReference type="EMBL" id="MFC0077798.1"/>
    </source>
</evidence>
<evidence type="ECO:0000256" key="1">
    <source>
        <dbReference type="SAM" id="MobiDB-lite"/>
    </source>
</evidence>
<feature type="transmembrane region" description="Helical" evidence="2">
    <location>
        <begin position="37"/>
        <end position="55"/>
    </location>
</feature>
<dbReference type="InterPro" id="IPR022187">
    <property type="entry name" value="Conjug_transposon_TraM"/>
</dbReference>
<dbReference type="Pfam" id="PF12508">
    <property type="entry name" value="Transposon_TraM"/>
    <property type="match status" value="1"/>
</dbReference>
<feature type="domain" description="Conjugative transposon TraM C-terminal" evidence="3">
    <location>
        <begin position="273"/>
        <end position="421"/>
    </location>
</feature>
<keyword evidence="2" id="KW-0812">Transmembrane</keyword>
<organism evidence="4 5">
    <name type="scientific">Flavobacterium procerum</name>
    <dbReference type="NCBI Taxonomy" id="1455569"/>
    <lineage>
        <taxon>Bacteria</taxon>
        <taxon>Pseudomonadati</taxon>
        <taxon>Bacteroidota</taxon>
        <taxon>Flavobacteriia</taxon>
        <taxon>Flavobacteriales</taxon>
        <taxon>Flavobacteriaceae</taxon>
        <taxon>Flavobacterium</taxon>
    </lineage>
</organism>
<dbReference type="EMBL" id="JBHLYW010000009">
    <property type="protein sequence ID" value="MFC0077798.1"/>
    <property type="molecule type" value="Genomic_DNA"/>
</dbReference>
<dbReference type="NCBIfam" id="TIGR03779">
    <property type="entry name" value="Bac_Flav_CT_M"/>
    <property type="match status" value="1"/>
</dbReference>